<proteinExistence type="predicted"/>
<dbReference type="SMART" id="SM00060">
    <property type="entry name" value="FN3"/>
    <property type="match status" value="3"/>
</dbReference>
<comment type="subcellular location">
    <subcellularLocation>
        <location evidence="1">Membrane</location>
        <topology evidence="1">Single-pass type I membrane protein</topology>
    </subcellularLocation>
</comment>
<dbReference type="RefSeq" id="XP_031755993.1">
    <property type="nucleotide sequence ID" value="XM_031900133.1"/>
</dbReference>
<sequence length="1156" mass="132360">MVNYPKQDMFWHWILPFFLLLRYMQITAAYSEMYWTPPSDFFLTCILTNKSVNYPLLAGILQNKSDISGKYDTLEGRSDFRCTHLADLKSQGRVSCCLWDHLNTNFSSQNGVAELKEMLFASFASDIQLEDFSWKVQCSFEEKANTLICDLQLLPETKHIVTDYQISLHYSLVAKSELKGTAECRCFGYEKCECIVPSVKFNDTYILWIEILNITALLHSPPMSVVPYHIVKPDPPDDLRAEIMEQGTLKVFWLKPISAAYELQYQVRYTVKAAETNSQVYLLVNETSVIISDIQPCTEMVIEVRCINLHKSGLWSDWSKTWVLNSQDVFYFPQKVLVSSGSSTSVSCLFCDNGKKVPSSNITWWLNFGEKIPKHQYRMTSDYFSKVFLTHLNTTKPKGKFRYDALHCCINHNECHHRYAEIYVLDVNISISCETDGNQKMMTCRWSSQNMTLPEGSVLQFKYYRNKLYCLDKDLKGNVPISKDCQLQMDGFYECTFEPVHLVSGYIMWIEIQHHLGALNSPPVCILPINTVKPLAPSRVRAEMTKGSGHLYVSWKRPALPSTDLQFQVRYCLQGQGIIWKVLDIFEEEFVSIQVPDVCASYTVQVRSRRTDGVGYWSDWSQPVHTVVRDIRVPLQGPTFWRTTHNNPMQKGDNISIIWQPLPSEHSLCSIQGYEVIHLNSKNVTWSKYVGNTTKHTFTLSDNAVTVTLLAVNSLGYSLTNSKLTFSCEMSTVTSVESFRVYHMNNTCAVAVWTMLPKSDMPLEFIVEWKNLGNEEKVQWMNIPRNMSRCYIEDNFFAIEKYVFSLYPVFPEGVGRSKVVNGFSTVELTEAPKDAGLYVILPVISFSVFLLMGTILISHQRMKKLFWKDVPNPKHCSWAQGVNFEKPDTLENLFMKHHKHPANGSPFLFEPEAVFEDLSIDKQVPHEIIDNIPAVTSLFTVSEEPDHDSACESSNFSSGCAFETDHQEMVYSSICQSSIEYATIMNNTQQCRKYSSERKTSLSSFDGCLLGNSSMVIGNHDVDKQTLVFLAGLHTKQPDKMSCNSTVSSEGFSEPLDHEDSFLEADGLERNLYYLEFGSIQQCGQQDCYSEKPLGTFPFQENISYKEIDFKKDKASEFIDNYDIKNSFKKAFLCYMPQFQTHSIKLPGEMESETLN</sequence>
<feature type="domain" description="Fibronectin type-III" evidence="10">
    <location>
        <begin position="235"/>
        <end position="326"/>
    </location>
</feature>
<dbReference type="InterPro" id="IPR013783">
    <property type="entry name" value="Ig-like_fold"/>
</dbReference>
<feature type="domain" description="Fibronectin type-III" evidence="10">
    <location>
        <begin position="536"/>
        <end position="629"/>
    </location>
</feature>
<dbReference type="GeneID" id="724071"/>
<evidence type="ECO:0000313" key="14">
    <source>
        <dbReference type="Xenbase" id="XB-GENE-980270"/>
    </source>
</evidence>
<evidence type="ECO:0000256" key="1">
    <source>
        <dbReference type="ARBA" id="ARBA00004479"/>
    </source>
</evidence>
<dbReference type="AlphaFoldDB" id="F6RVW6"/>
<feature type="signal peptide" evidence="9">
    <location>
        <begin position="1"/>
        <end position="29"/>
    </location>
</feature>
<dbReference type="Bgee" id="ENSXETG00000020387">
    <property type="expression patterns" value="Expressed in skeletal muscle tissue"/>
</dbReference>
<dbReference type="InterPro" id="IPR036116">
    <property type="entry name" value="FN3_sf"/>
</dbReference>
<dbReference type="GO" id="GO:0019221">
    <property type="term" value="P:cytokine-mediated signaling pathway"/>
    <property type="evidence" value="ECO:0000318"/>
    <property type="project" value="GO_Central"/>
</dbReference>
<evidence type="ECO:0000256" key="5">
    <source>
        <dbReference type="ARBA" id="ARBA00023136"/>
    </source>
</evidence>
<dbReference type="OrthoDB" id="8964127at2759"/>
<keyword evidence="2 8" id="KW-0812">Transmembrane</keyword>
<organism evidence="11">
    <name type="scientific">Xenopus tropicalis</name>
    <name type="common">Western clawed frog</name>
    <name type="synonym">Silurana tropicalis</name>
    <dbReference type="NCBI Taxonomy" id="8364"/>
    <lineage>
        <taxon>Eukaryota</taxon>
        <taxon>Metazoa</taxon>
        <taxon>Chordata</taxon>
        <taxon>Craniata</taxon>
        <taxon>Vertebrata</taxon>
        <taxon>Euteleostomi</taxon>
        <taxon>Amphibia</taxon>
        <taxon>Batrachia</taxon>
        <taxon>Anura</taxon>
        <taxon>Pipoidea</taxon>
        <taxon>Pipidae</taxon>
        <taxon>Xenopodinae</taxon>
        <taxon>Xenopus</taxon>
        <taxon>Silurana</taxon>
    </lineage>
</organism>
<dbReference type="SUPFAM" id="SSF49265">
    <property type="entry name" value="Fibronectin type III"/>
    <property type="match status" value="5"/>
</dbReference>
<dbReference type="Gene3D" id="2.60.40.10">
    <property type="entry name" value="Immunoglobulins"/>
    <property type="match status" value="7"/>
</dbReference>
<feature type="chain" id="PRO_5044731062" evidence="9">
    <location>
        <begin position="30"/>
        <end position="1156"/>
    </location>
</feature>
<dbReference type="InterPro" id="IPR010457">
    <property type="entry name" value="IgC2-like_lig-bd"/>
</dbReference>
<dbReference type="Proteomes" id="UP000008143">
    <property type="component" value="Chromosome 4"/>
</dbReference>
<evidence type="ECO:0000256" key="9">
    <source>
        <dbReference type="SAM" id="SignalP"/>
    </source>
</evidence>
<dbReference type="PANTHER" id="PTHR23037:SF44">
    <property type="entry name" value="LEPTIN RECEPTOR"/>
    <property type="match status" value="1"/>
</dbReference>
<dbReference type="ExpressionAtlas" id="F6RVW6">
    <property type="expression patterns" value="baseline"/>
</dbReference>
<dbReference type="CDD" id="cd00063">
    <property type="entry name" value="FN3"/>
    <property type="match status" value="2"/>
</dbReference>
<reference evidence="11" key="1">
    <citation type="journal article" date="2010" name="Science">
        <title>The genome of the Western clawed frog Xenopus tropicalis.</title>
        <authorList>
            <person name="Hellsten U."/>
            <person name="Harland R.M."/>
            <person name="Gilchrist M.J."/>
            <person name="Hendrix D."/>
            <person name="Jurka J."/>
            <person name="Kapitonov V."/>
            <person name="Ovcharenko I."/>
            <person name="Putnam N.H."/>
            <person name="Shu S."/>
            <person name="Taher L."/>
            <person name="Blitz I.L."/>
            <person name="Blumberg B."/>
            <person name="Dichmann D.S."/>
            <person name="Dubchak I."/>
            <person name="Amaya E."/>
            <person name="Detter J.C."/>
            <person name="Fletcher R."/>
            <person name="Gerhard D.S."/>
            <person name="Goodstein D."/>
            <person name="Graves T."/>
            <person name="Grigoriev I.V."/>
            <person name="Grimwood J."/>
            <person name="Kawashima T."/>
            <person name="Lindquist E."/>
            <person name="Lucas S.M."/>
            <person name="Mead P.E."/>
            <person name="Mitros T."/>
            <person name="Ogino H."/>
            <person name="Ohta Y."/>
            <person name="Poliakov A.V."/>
            <person name="Pollet N."/>
            <person name="Robert J."/>
            <person name="Salamov A."/>
            <person name="Sater A.K."/>
            <person name="Schmutz J."/>
            <person name="Terry A."/>
            <person name="Vize P.D."/>
            <person name="Warren W.C."/>
            <person name="Wells D."/>
            <person name="Wills A."/>
            <person name="Wilson R.K."/>
            <person name="Zimmerman L.B."/>
            <person name="Zorn A.M."/>
            <person name="Grainger R."/>
            <person name="Grammer T."/>
            <person name="Khokha M.K."/>
            <person name="Richardson P.M."/>
            <person name="Rokhsar D.S."/>
        </authorList>
    </citation>
    <scope>NUCLEOTIDE SEQUENCE [LARGE SCALE GENOMIC DNA]</scope>
    <source>
        <strain evidence="11">Nigerian</strain>
    </source>
</reference>
<reference evidence="13" key="3">
    <citation type="submission" date="2025-04" db="UniProtKB">
        <authorList>
            <consortium name="RefSeq"/>
        </authorList>
    </citation>
    <scope>IDENTIFICATION</scope>
    <source>
        <strain evidence="13">Nigerian</strain>
        <tissue evidence="13">Liver and blood</tissue>
    </source>
</reference>
<evidence type="ECO:0000256" key="7">
    <source>
        <dbReference type="ARBA" id="ARBA00023180"/>
    </source>
</evidence>
<dbReference type="InterPro" id="IPR003961">
    <property type="entry name" value="FN3_dom"/>
</dbReference>
<dbReference type="InterPro" id="IPR041182">
    <property type="entry name" value="LEP-R_IGD"/>
</dbReference>
<evidence type="ECO:0000256" key="6">
    <source>
        <dbReference type="ARBA" id="ARBA00023170"/>
    </source>
</evidence>
<dbReference type="OMA" id="FPPHCLF"/>
<evidence type="ECO:0000259" key="10">
    <source>
        <dbReference type="PROSITE" id="PS50853"/>
    </source>
</evidence>
<dbReference type="Pfam" id="PF06328">
    <property type="entry name" value="Lep_receptor_Ig"/>
    <property type="match status" value="1"/>
</dbReference>
<dbReference type="AGR" id="Xenbase:XB-GENE-980270"/>
<dbReference type="PANTHER" id="PTHR23037">
    <property type="entry name" value="CYTOKINE RECEPTOR"/>
    <property type="match status" value="1"/>
</dbReference>
<keyword evidence="5 8" id="KW-0472">Membrane</keyword>
<dbReference type="CTD" id="3953"/>
<evidence type="ECO:0000256" key="3">
    <source>
        <dbReference type="ARBA" id="ARBA00022729"/>
    </source>
</evidence>
<dbReference type="Pfam" id="PF18589">
    <property type="entry name" value="ObR_Ig"/>
    <property type="match status" value="2"/>
</dbReference>
<dbReference type="STRING" id="8364.ENSXETP00000043981"/>
<dbReference type="Xenbase" id="XB-GENE-980270">
    <property type="gene designation" value="lepr"/>
</dbReference>
<dbReference type="GeneTree" id="ENSGT00730000111209"/>
<evidence type="ECO:0000313" key="13">
    <source>
        <dbReference type="RefSeq" id="XP_031755993.1"/>
    </source>
</evidence>
<keyword evidence="4 8" id="KW-1133">Transmembrane helix</keyword>
<dbReference type="Ensembl" id="ENSXETT00000043981">
    <property type="protein sequence ID" value="ENSXETP00000043981"/>
    <property type="gene ID" value="ENSXETG00000020387"/>
</dbReference>
<reference evidence="11" key="2">
    <citation type="submission" date="2011-06" db="UniProtKB">
        <authorList>
            <consortium name="Ensembl"/>
        </authorList>
    </citation>
    <scope>IDENTIFICATION</scope>
</reference>
<dbReference type="GO" id="GO:0004896">
    <property type="term" value="F:cytokine receptor activity"/>
    <property type="evidence" value="ECO:0000318"/>
    <property type="project" value="GO_Central"/>
</dbReference>
<keyword evidence="3 9" id="KW-0732">Signal</keyword>
<evidence type="ECO:0000256" key="2">
    <source>
        <dbReference type="ARBA" id="ARBA00022692"/>
    </source>
</evidence>
<keyword evidence="7" id="KW-0325">Glycoprotein</keyword>
<feature type="transmembrane region" description="Helical" evidence="8">
    <location>
        <begin position="835"/>
        <end position="858"/>
    </location>
</feature>
<accession>F6RVW6</accession>
<evidence type="ECO:0000313" key="11">
    <source>
        <dbReference type="Ensembl" id="ENSXETP00000043981"/>
    </source>
</evidence>
<keyword evidence="12" id="KW-1185">Reference proteome</keyword>
<gene>
    <name evidence="11 13 14" type="primary">lepr</name>
    <name evidence="13" type="synonym">cd295</name>
    <name evidence="13" type="synonym">ob-rb</name>
    <name evidence="13" type="synonym">obr</name>
</gene>
<dbReference type="PROSITE" id="PS50853">
    <property type="entry name" value="FN3"/>
    <property type="match status" value="2"/>
</dbReference>
<dbReference type="GO" id="GO:0009897">
    <property type="term" value="C:external side of plasma membrane"/>
    <property type="evidence" value="ECO:0000318"/>
    <property type="project" value="GO_Central"/>
</dbReference>
<name>F6RVW6_XENTR</name>
<dbReference type="FunFam" id="2.60.40.10:FF:000494">
    <property type="entry name" value="Leptin receptor"/>
    <property type="match status" value="1"/>
</dbReference>
<keyword evidence="6 13" id="KW-0675">Receptor</keyword>
<evidence type="ECO:0000256" key="8">
    <source>
        <dbReference type="SAM" id="Phobius"/>
    </source>
</evidence>
<protein>
    <submittedName>
        <fullName evidence="11 13">Leptin receptor</fullName>
    </submittedName>
</protein>
<evidence type="ECO:0000256" key="4">
    <source>
        <dbReference type="ARBA" id="ARBA00022989"/>
    </source>
</evidence>
<evidence type="ECO:0000313" key="12">
    <source>
        <dbReference type="Proteomes" id="UP000008143"/>
    </source>
</evidence>